<reference evidence="18 19" key="2">
    <citation type="journal article" date="2014" name="J. Vet. Med. Sci.">
        <title>Full Genome Sequences of Zebra-Borne Equine Herpesvirus Type 1 Isolated from Zebra, Onager and Thomson's Gazelle.</title>
        <authorList>
            <person name="Guo X."/>
            <person name="Izume S."/>
            <person name="Okada A."/>
            <person name="Ohya K."/>
            <person name="Kimura T."/>
            <person name="Fukushi H."/>
        </authorList>
    </citation>
    <scope>NUCLEOTIDE SEQUENCE [LARGE SCALE GENOMIC DNA]</scope>
    <source>
        <strain evidence="16">94-137</strain>
        <strain evidence="17">T-529 10/84</strain>
        <strain evidence="15">T-616</strain>
        <strain evidence="14">T616 delta71</strain>
    </source>
</reference>
<dbReference type="InterPro" id="IPR034715">
    <property type="entry name" value="HSV_RIR2"/>
</dbReference>
<evidence type="ECO:0000313" key="18">
    <source>
        <dbReference type="Proteomes" id="UP000102843"/>
    </source>
</evidence>
<dbReference type="InterPro" id="IPR009078">
    <property type="entry name" value="Ferritin-like_SF"/>
</dbReference>
<evidence type="ECO:0000256" key="12">
    <source>
        <dbReference type="ARBA" id="ARBA00023004"/>
    </source>
</evidence>
<dbReference type="GO" id="GO:0019046">
    <property type="term" value="P:release from viral latency"/>
    <property type="evidence" value="ECO:0007669"/>
    <property type="project" value="UniProtKB-KW"/>
</dbReference>
<dbReference type="PANTHER" id="PTHR23409">
    <property type="entry name" value="RIBONUCLEOSIDE-DIPHOSPHATE REDUCTASE SMALL CHAIN"/>
    <property type="match status" value="1"/>
</dbReference>
<evidence type="ECO:0000313" key="19">
    <source>
        <dbReference type="Proteomes" id="UP000106683"/>
    </source>
</evidence>
<evidence type="ECO:0000256" key="10">
    <source>
        <dbReference type="ARBA" id="ARBA00022989"/>
    </source>
</evidence>
<evidence type="ECO:0000313" key="14">
    <source>
        <dbReference type="EMBL" id="AII81194.1"/>
    </source>
</evidence>
<evidence type="ECO:0000313" key="15">
    <source>
        <dbReference type="EMBL" id="AII81273.1"/>
    </source>
</evidence>
<keyword evidence="13" id="KW-0472">Membrane</keyword>
<reference evidence="17 20" key="1">
    <citation type="journal article" date="1985" name="J. Am. Vet. Med. Assoc.">
        <title>Equine herpesvirus type 1 abortion in an onager and suspected herpesvirus myelitis in a zebra.</title>
        <authorList>
            <person name="Fukushi H."/>
            <person name="Guo X."/>
            <person name="Kimura T."/>
        </authorList>
    </citation>
    <scope>NUCLEOTIDE SEQUENCE [LARGE SCALE GENOMIC DNA]</scope>
    <source>
        <strain evidence="17">T-529 10/84</strain>
    </source>
</reference>
<sequence>MSLENSKEAALTAELSLAGAFFYTPECPDIEHLRSLSVANRWLDTDLPISDDLKDVAKLTPAEREFYRFLFAFLSAADDLVNLNLGDLSALFTQKDILHYYIEQESIEVTHSRVYSAIQLMLFGNDAAARARYVASIIGDAAIGRKVAWLQAKVRECGSVAEKYILMILIEGLFFASSFASIAYLRTHNLFVVTCQSNDLISRDEAIHTRASCCIYNNYLGGFEKPEPKRIYELFSEAVNIECEFLLSHAPQHSHLLDIGAIISYVRYSADRLLGEIGLSPLFNAPKPSPSFPLAFMTVEKHTNFFERRSTAYSGTLINDL</sequence>
<dbReference type="InterPro" id="IPR030475">
    <property type="entry name" value="RNR_small_AS"/>
</dbReference>
<evidence type="ECO:0000256" key="8">
    <source>
        <dbReference type="ARBA" id="ARBA00022899"/>
    </source>
</evidence>
<keyword evidence="7" id="KW-1043">Host membrane</keyword>
<dbReference type="Gene3D" id="1.10.620.20">
    <property type="entry name" value="Ribonucleotide Reductase, subunit A"/>
    <property type="match status" value="1"/>
</dbReference>
<keyword evidence="12" id="KW-0408">Iron</keyword>
<evidence type="ECO:0000256" key="3">
    <source>
        <dbReference type="ARBA" id="ARBA00012274"/>
    </source>
</evidence>
<evidence type="ECO:0000256" key="13">
    <source>
        <dbReference type="ARBA" id="ARBA00023136"/>
    </source>
</evidence>
<comment type="similarity">
    <text evidence="2">Belongs to the ribonucleoside diphosphate reductase small chain family.</text>
</comment>
<dbReference type="EMBL" id="KF644580">
    <property type="protein sequence ID" value="AII81751.1"/>
    <property type="molecule type" value="Genomic_DNA"/>
</dbReference>
<evidence type="ECO:0000256" key="2">
    <source>
        <dbReference type="ARBA" id="ARBA00009303"/>
    </source>
</evidence>
<dbReference type="GO" id="GO:0046872">
    <property type="term" value="F:metal ion binding"/>
    <property type="evidence" value="ECO:0007669"/>
    <property type="project" value="UniProtKB-KW"/>
</dbReference>
<dbReference type="InterPro" id="IPR033909">
    <property type="entry name" value="RNR_small"/>
</dbReference>
<evidence type="ECO:0000256" key="5">
    <source>
        <dbReference type="ARBA" id="ARBA00022705"/>
    </source>
</evidence>
<evidence type="ECO:0000256" key="4">
    <source>
        <dbReference type="ARBA" id="ARBA00022692"/>
    </source>
</evidence>
<dbReference type="HAMAP" id="MF_04028">
    <property type="entry name" value="HSV_RIR2"/>
    <property type="match status" value="1"/>
</dbReference>
<dbReference type="Proteomes" id="UP000118449">
    <property type="component" value="Segment"/>
</dbReference>
<evidence type="ECO:0000256" key="6">
    <source>
        <dbReference type="ARBA" id="ARBA00022723"/>
    </source>
</evidence>
<keyword evidence="6" id="KW-0479">Metal-binding</keyword>
<keyword evidence="10" id="KW-1133">Transmembrane helix</keyword>
<dbReference type="GO" id="GO:0006260">
    <property type="term" value="P:DNA replication"/>
    <property type="evidence" value="ECO:0007669"/>
    <property type="project" value="UniProtKB-KW"/>
</dbReference>
<evidence type="ECO:0000256" key="9">
    <source>
        <dbReference type="ARBA" id="ARBA00022937"/>
    </source>
</evidence>
<keyword evidence="8" id="KW-1251">Viral latency</keyword>
<evidence type="ECO:0000256" key="7">
    <source>
        <dbReference type="ARBA" id="ARBA00022870"/>
    </source>
</evidence>
<dbReference type="Proteomes" id="UP000102843">
    <property type="component" value="Segment"/>
</dbReference>
<dbReference type="InterPro" id="IPR000358">
    <property type="entry name" value="RNR_small_fam"/>
</dbReference>
<dbReference type="EC" id="1.17.4.1" evidence="3"/>
<dbReference type="Pfam" id="PF00268">
    <property type="entry name" value="Ribonuc_red_sm"/>
    <property type="match status" value="1"/>
</dbReference>
<evidence type="ECO:0000313" key="17">
    <source>
        <dbReference type="EMBL" id="AII81751.1"/>
    </source>
</evidence>
<keyword evidence="4" id="KW-0812">Transmembrane</keyword>
<protein>
    <recommendedName>
        <fullName evidence="3">ribonucleoside-diphosphate reductase</fullName>
        <ecNumber evidence="3">1.17.4.1</ecNumber>
    </recommendedName>
</protein>
<keyword evidence="9" id="KW-1272">Viral reactivation from latency</keyword>
<dbReference type="PANTHER" id="PTHR23409:SF18">
    <property type="entry name" value="RIBONUCLEOSIDE-DIPHOSPHATE REDUCTASE SUBUNIT M2"/>
    <property type="match status" value="1"/>
</dbReference>
<dbReference type="GO" id="GO:0009263">
    <property type="term" value="P:deoxyribonucleotide biosynthetic process"/>
    <property type="evidence" value="ECO:0007669"/>
    <property type="project" value="InterPro"/>
</dbReference>
<dbReference type="CDD" id="cd01049">
    <property type="entry name" value="RNRR2"/>
    <property type="match status" value="1"/>
</dbReference>
<proteinExistence type="inferred from homology"/>
<dbReference type="PROSITE" id="PS00368">
    <property type="entry name" value="RIBORED_SMALL"/>
    <property type="match status" value="1"/>
</dbReference>
<evidence type="ECO:0000256" key="1">
    <source>
        <dbReference type="ARBA" id="ARBA00001962"/>
    </source>
</evidence>
<dbReference type="GO" id="GO:0004748">
    <property type="term" value="F:ribonucleoside-diphosphate reductase activity, thioredoxin disulfide as acceptor"/>
    <property type="evidence" value="ECO:0007669"/>
    <property type="project" value="UniProtKB-EC"/>
</dbReference>
<comment type="cofactor">
    <cofactor evidence="1">
        <name>Fe cation</name>
        <dbReference type="ChEBI" id="CHEBI:24875"/>
    </cofactor>
</comment>
<name>A0A076JX00_9ALPH</name>
<dbReference type="EMBL" id="KF644573">
    <property type="protein sequence ID" value="AII81194.1"/>
    <property type="molecule type" value="Genomic_DNA"/>
</dbReference>
<evidence type="ECO:0000313" key="20">
    <source>
        <dbReference type="Proteomes" id="UP000118449"/>
    </source>
</evidence>
<organism evidence="14 19">
    <name type="scientific">Equid alphaherpesvirus 1</name>
    <name type="common">Equine herpesvirus 1</name>
    <dbReference type="NCBI Taxonomy" id="10326"/>
    <lineage>
        <taxon>Viruses</taxon>
        <taxon>Duplodnaviria</taxon>
        <taxon>Heunggongvirae</taxon>
        <taxon>Peploviricota</taxon>
        <taxon>Herviviricetes</taxon>
        <taxon>Herpesvirales</taxon>
        <taxon>Orthoherpesviridae</taxon>
        <taxon>Alphaherpesvirinae</taxon>
        <taxon>Varicellovirus</taxon>
        <taxon>Varicellovirus equidalpha1</taxon>
    </lineage>
</organism>
<dbReference type="UniPathway" id="UPA00326"/>
<dbReference type="EMBL" id="KF644574">
    <property type="protein sequence ID" value="AII81273.1"/>
    <property type="molecule type" value="Genomic_DNA"/>
</dbReference>
<dbReference type="SUPFAM" id="SSF47240">
    <property type="entry name" value="Ferritin-like"/>
    <property type="match status" value="1"/>
</dbReference>
<evidence type="ECO:0000256" key="11">
    <source>
        <dbReference type="ARBA" id="ARBA00023002"/>
    </source>
</evidence>
<dbReference type="Proteomes" id="UP000145961">
    <property type="component" value="Segment"/>
</dbReference>
<dbReference type="InterPro" id="IPR012348">
    <property type="entry name" value="RNR-like"/>
</dbReference>
<keyword evidence="5" id="KW-0235">DNA replication</keyword>
<evidence type="ECO:0000313" key="16">
    <source>
        <dbReference type="EMBL" id="AII81353.1"/>
    </source>
</evidence>
<dbReference type="EMBL" id="KF644575">
    <property type="protein sequence ID" value="AII81353.1"/>
    <property type="molecule type" value="Genomic_DNA"/>
</dbReference>
<dbReference type="Proteomes" id="UP000106683">
    <property type="component" value="Segment"/>
</dbReference>
<accession>A0A076JX00</accession>
<keyword evidence="11" id="KW-0560">Oxidoreductase</keyword>